<evidence type="ECO:0000259" key="2">
    <source>
        <dbReference type="Pfam" id="PF19816"/>
    </source>
</evidence>
<keyword evidence="4" id="KW-1185">Reference proteome</keyword>
<dbReference type="InterPro" id="IPR046266">
    <property type="entry name" value="DUF6299"/>
</dbReference>
<organism evidence="3 4">
    <name type="scientific">Streptomyces brasiliensis</name>
    <dbReference type="NCBI Taxonomy" id="1954"/>
    <lineage>
        <taxon>Bacteria</taxon>
        <taxon>Bacillati</taxon>
        <taxon>Actinomycetota</taxon>
        <taxon>Actinomycetes</taxon>
        <taxon>Kitasatosporales</taxon>
        <taxon>Streptomycetaceae</taxon>
        <taxon>Streptomyces</taxon>
    </lineage>
</organism>
<keyword evidence="1" id="KW-0732">Signal</keyword>
<gene>
    <name evidence="3" type="ORF">GCM10010121_037280</name>
</gene>
<reference evidence="3" key="1">
    <citation type="journal article" date="2014" name="Int. J. Syst. Evol. Microbiol.">
        <title>Complete genome sequence of Corynebacterium casei LMG S-19264T (=DSM 44701T), isolated from a smear-ripened cheese.</title>
        <authorList>
            <consortium name="US DOE Joint Genome Institute (JGI-PGF)"/>
            <person name="Walter F."/>
            <person name="Albersmeier A."/>
            <person name="Kalinowski J."/>
            <person name="Ruckert C."/>
        </authorList>
    </citation>
    <scope>NUCLEOTIDE SEQUENCE</scope>
    <source>
        <strain evidence="3">JCM 3086</strain>
    </source>
</reference>
<dbReference type="AlphaFoldDB" id="A0A917NS31"/>
<feature type="chain" id="PRO_5036955398" description="DUF6299 domain-containing protein" evidence="1">
    <location>
        <begin position="35"/>
        <end position="149"/>
    </location>
</feature>
<evidence type="ECO:0000313" key="3">
    <source>
        <dbReference type="EMBL" id="GGJ22842.1"/>
    </source>
</evidence>
<sequence>MFREETTMPVRPHLGAVAAMAALLLAAAVTPATADPYESVTADPTGRISADGTVILSGTYRCRAGTGAVFVSSSVSQGDSAVSHGVGGTRAVCDGAEHTWQNTGAVASDKIAPGAAHVEATVMELRPEGGLPLPVFHASRQQDVTLVAN</sequence>
<dbReference type="Pfam" id="PF19816">
    <property type="entry name" value="DUF6299"/>
    <property type="match status" value="1"/>
</dbReference>
<dbReference type="EMBL" id="BMQA01000010">
    <property type="protein sequence ID" value="GGJ22842.1"/>
    <property type="molecule type" value="Genomic_DNA"/>
</dbReference>
<evidence type="ECO:0000313" key="4">
    <source>
        <dbReference type="Proteomes" id="UP000657574"/>
    </source>
</evidence>
<protein>
    <recommendedName>
        <fullName evidence="2">DUF6299 domain-containing protein</fullName>
    </recommendedName>
</protein>
<feature type="domain" description="DUF6299" evidence="2">
    <location>
        <begin position="36"/>
        <end position="148"/>
    </location>
</feature>
<evidence type="ECO:0000256" key="1">
    <source>
        <dbReference type="SAM" id="SignalP"/>
    </source>
</evidence>
<comment type="caution">
    <text evidence="3">The sequence shown here is derived from an EMBL/GenBank/DDBJ whole genome shotgun (WGS) entry which is preliminary data.</text>
</comment>
<feature type="signal peptide" evidence="1">
    <location>
        <begin position="1"/>
        <end position="34"/>
    </location>
</feature>
<dbReference type="Proteomes" id="UP000657574">
    <property type="component" value="Unassembled WGS sequence"/>
</dbReference>
<accession>A0A917NS31</accession>
<name>A0A917NS31_9ACTN</name>
<reference evidence="3" key="2">
    <citation type="submission" date="2020-09" db="EMBL/GenBank/DDBJ databases">
        <authorList>
            <person name="Sun Q."/>
            <person name="Ohkuma M."/>
        </authorList>
    </citation>
    <scope>NUCLEOTIDE SEQUENCE</scope>
    <source>
        <strain evidence="3">JCM 3086</strain>
    </source>
</reference>
<proteinExistence type="predicted"/>